<feature type="region of interest" description="Disordered" evidence="1">
    <location>
        <begin position="711"/>
        <end position="734"/>
    </location>
</feature>
<dbReference type="EMBL" id="CADCXU010033470">
    <property type="protein sequence ID" value="CAB0018906.1"/>
    <property type="molecule type" value="Genomic_DNA"/>
</dbReference>
<proteinExistence type="predicted"/>
<reference evidence="2 3" key="1">
    <citation type="submission" date="2020-02" db="EMBL/GenBank/DDBJ databases">
        <authorList>
            <person name="Ferguson B K."/>
        </authorList>
    </citation>
    <scope>NUCLEOTIDE SEQUENCE [LARGE SCALE GENOMIC DNA]</scope>
</reference>
<name>A0A6H5HM60_9HEMI</name>
<protein>
    <submittedName>
        <fullName evidence="2">Uncharacterized protein</fullName>
    </submittedName>
</protein>
<evidence type="ECO:0000256" key="1">
    <source>
        <dbReference type="SAM" id="MobiDB-lite"/>
    </source>
</evidence>
<evidence type="ECO:0000313" key="2">
    <source>
        <dbReference type="EMBL" id="CAB0018906.1"/>
    </source>
</evidence>
<sequence>MLHLDNLITLFIICAFFQRDDKRRKKRFEKSRNRSDENIADGSKKCPKRQLGNLRAASDAAVPRLVKRESRILADSVSNTFLSVSKTNNSSSSADDFYDAEETIEAGDFTATQKSDEIRIHFTTDNDGSFSAIFDGGHDGKRFHIGRPDWEKYGVDMKILSASGGIISIVMACGEKLSYLMSNNECAGGGDSTNNAPEMVNCDAQTSVILGADEITETEEMSFLSSVVKFKTESLMEPPLDSLTEVEPHDILQDTAGDISHFSGSATSSCSSMNSRVHGTTVELGEESYTNSTPHYSSAFSSQAEKSAGGLQKSCTENWSDEQKLSAVQNLVNQLRIMLEDEILEGTDSSENSAAFAPLTKAKSDSILVLKSMNNSSHEEPESSANLSMVCVAHSPKSSEHSTNQMDSISEELETEEEAQYDSPATGVQSDTAHKICTKPSGEELEHPERPMTSAADAVTSMRQALKPISDQINVIKTKMIGMNIQPRTSQSKFVEEVLSQISLLERQFAPNSSKRMRILSTEPEDFTSQSSYDPRDGSEYFFQPSSSMRSLVIFPDKRVDGSCAQTSEMSLTRSSIPLRPSMVRTSPRREEIFYNNDLRSKGAIYNSLSRPFTPRLEQFHVEKETSGARIDDTYVLVPLKNFIDKPSSPLDVNKDKNDFLILHPPDESKKRRKRRFAGDAAKAVVKKLHKFNHTGYPRVRKRRRTNYVQRNLNQQSDHGPERKKRNDFINDPEQPIILLAAPKTKRKKSLKAHDLATEFDDANGIENLPKITMESDDLGSKMYHRQNVVSKHRKKNDPVNITMHISNLIPSSDVDNTRITNSGKLYKNGCLKFSIQLEKPPAGCADDNTCPCGMCLSRKASRSRLERDFSNSDLPDPQTLETWLSNGSINCGQLKKLKMERTRVNGSIGIVLKSRIGTKLQKKFFIYTFTQNHFLNKCLCVRLSDDSNTSINSVNTEVKFNDTLNLLTFSAMAGGEEIDD</sequence>
<evidence type="ECO:0000313" key="3">
    <source>
        <dbReference type="Proteomes" id="UP000479000"/>
    </source>
</evidence>
<dbReference type="AlphaFoldDB" id="A0A6H5HM60"/>
<organism evidence="2 3">
    <name type="scientific">Nesidiocoris tenuis</name>
    <dbReference type="NCBI Taxonomy" id="355587"/>
    <lineage>
        <taxon>Eukaryota</taxon>
        <taxon>Metazoa</taxon>
        <taxon>Ecdysozoa</taxon>
        <taxon>Arthropoda</taxon>
        <taxon>Hexapoda</taxon>
        <taxon>Insecta</taxon>
        <taxon>Pterygota</taxon>
        <taxon>Neoptera</taxon>
        <taxon>Paraneoptera</taxon>
        <taxon>Hemiptera</taxon>
        <taxon>Heteroptera</taxon>
        <taxon>Panheteroptera</taxon>
        <taxon>Cimicomorpha</taxon>
        <taxon>Miridae</taxon>
        <taxon>Dicyphina</taxon>
        <taxon>Nesidiocoris</taxon>
    </lineage>
</organism>
<keyword evidence="3" id="KW-1185">Reference proteome</keyword>
<feature type="region of interest" description="Disordered" evidence="1">
    <location>
        <begin position="27"/>
        <end position="47"/>
    </location>
</feature>
<gene>
    <name evidence="2" type="ORF">NTEN_LOCUS22619</name>
</gene>
<accession>A0A6H5HM60</accession>
<dbReference type="Proteomes" id="UP000479000">
    <property type="component" value="Unassembled WGS sequence"/>
</dbReference>
<feature type="compositionally biased region" description="Basic and acidic residues" evidence="1">
    <location>
        <begin position="719"/>
        <end position="729"/>
    </location>
</feature>